<proteinExistence type="predicted"/>
<sequence>MDQLSLPRWPYLYFRDWPLVALNPLPLYAISCLEMFETRALGLGQDLGLLSVKVCAVTSRLSFFLLRFLPDSHRFKVRDMFSAYMTCMVRIEHLLRINWNALLSLCWTFLKIKRVIGLRLFKTAGVFVGANRRTGCKVFGGRVRTICLALSSNFNLLRRLAVIIFTIFGPDEAADERKLKRRSESRMRSLTLVTSESSPASSFAASLAPKTLQLVVECPRDWCNSQKVFSGFPSLSALTASELGLPFGQLLLFVPIGDFFFFRHWFFERGAFPSGSASGPSWMSVDILVGVVGDIARIQVNVFGFVILRVLCRERKTFRVPLLDGRLLAGVLTGRSFPRDSCSIEWGGEIEPLPADFGGSAGTDSLGPCRGEHLFKLLESRGVGLRVGRRYVRYRSVEIGAAASVKGSLHVIRVRQTVGTEIRTVDFRLNKETKKTLVSQRTRISVNYHTSSNQNTRITTIKIRNRKESKVDLIPNLRMSVTTRYKPGLESCRRDSYSSFCSSPRTPYILAPRSHKNGDIPFFPIFTIIFKTSVFIRGNLTFILPRGPSANHAVVHGLLVRKNRRMGLESCFRSLWAVFRLDTFTTSFPRFLIREIAFEGLKNARTGVVSMFGKVQSLHSDRTLARARSLCSDRAKRVLGRYVAKSFGLSSVADRALARARSLRSVGRYVATERDELDVFGSSSLGRSEDDRSVATYERPSFGSSSVVRSDRAGRSLGRYVATELWRARSLRSDRAGRSLGLNPKEYFFVKITSYRLFLRKLHPFFY</sequence>
<dbReference type="EMBL" id="JADBGQ010000007">
    <property type="protein sequence ID" value="KAG5388431.1"/>
    <property type="molecule type" value="Genomic_DNA"/>
</dbReference>
<evidence type="ECO:0000313" key="1">
    <source>
        <dbReference type="EMBL" id="KAG5388431.1"/>
    </source>
</evidence>
<gene>
    <name evidence="1" type="primary">A08g502470.1_BraROA</name>
    <name evidence="1" type="ORF">IGI04_029972</name>
</gene>
<name>A0ABQ7LTB1_BRACM</name>
<comment type="caution">
    <text evidence="1">The sequence shown here is derived from an EMBL/GenBank/DDBJ whole genome shotgun (WGS) entry which is preliminary data.</text>
</comment>
<dbReference type="Proteomes" id="UP000823674">
    <property type="component" value="Chromosome A08"/>
</dbReference>
<organism evidence="1 2">
    <name type="scientific">Brassica rapa subsp. trilocularis</name>
    <dbReference type="NCBI Taxonomy" id="1813537"/>
    <lineage>
        <taxon>Eukaryota</taxon>
        <taxon>Viridiplantae</taxon>
        <taxon>Streptophyta</taxon>
        <taxon>Embryophyta</taxon>
        <taxon>Tracheophyta</taxon>
        <taxon>Spermatophyta</taxon>
        <taxon>Magnoliopsida</taxon>
        <taxon>eudicotyledons</taxon>
        <taxon>Gunneridae</taxon>
        <taxon>Pentapetalae</taxon>
        <taxon>rosids</taxon>
        <taxon>malvids</taxon>
        <taxon>Brassicales</taxon>
        <taxon>Brassicaceae</taxon>
        <taxon>Brassiceae</taxon>
        <taxon>Brassica</taxon>
    </lineage>
</organism>
<evidence type="ECO:0000313" key="2">
    <source>
        <dbReference type="Proteomes" id="UP000823674"/>
    </source>
</evidence>
<reference evidence="1 2" key="1">
    <citation type="submission" date="2021-03" db="EMBL/GenBank/DDBJ databases">
        <authorList>
            <person name="King G.J."/>
            <person name="Bancroft I."/>
            <person name="Baten A."/>
            <person name="Bloomfield J."/>
            <person name="Borpatragohain P."/>
            <person name="He Z."/>
            <person name="Irish N."/>
            <person name="Irwin J."/>
            <person name="Liu K."/>
            <person name="Mauleon R.P."/>
            <person name="Moore J."/>
            <person name="Morris R."/>
            <person name="Ostergaard L."/>
            <person name="Wang B."/>
            <person name="Wells R."/>
        </authorList>
    </citation>
    <scope>NUCLEOTIDE SEQUENCE [LARGE SCALE GENOMIC DNA]</scope>
    <source>
        <strain evidence="1">R-o-18</strain>
        <tissue evidence="1">Leaf</tissue>
    </source>
</reference>
<keyword evidence="2" id="KW-1185">Reference proteome</keyword>
<protein>
    <submittedName>
        <fullName evidence="1">Uncharacterized protein</fullName>
    </submittedName>
</protein>
<accession>A0ABQ7LTB1</accession>